<feature type="domain" description="ATPase of the ABC class N-terminal" evidence="2">
    <location>
        <begin position="7"/>
        <end position="165"/>
    </location>
</feature>
<dbReference type="PANTHER" id="PTHR38149">
    <property type="entry name" value="ATPASE"/>
    <property type="match status" value="1"/>
</dbReference>
<dbReference type="OrthoDB" id="9809999at2"/>
<evidence type="ECO:0000313" key="4">
    <source>
        <dbReference type="EMBL" id="SDP48454.1"/>
    </source>
</evidence>
<reference evidence="4 5" key="1">
    <citation type="submission" date="2016-10" db="EMBL/GenBank/DDBJ databases">
        <authorList>
            <person name="de Groot N.N."/>
        </authorList>
    </citation>
    <scope>NUCLEOTIDE SEQUENCE [LARGE SCALE GENOMIC DNA]</scope>
    <source>
        <strain evidence="4 5">DSM 12272</strain>
    </source>
</reference>
<dbReference type="InterPro" id="IPR019195">
    <property type="entry name" value="ABC_ATPase_put"/>
</dbReference>
<dbReference type="EMBL" id="FNJM01000006">
    <property type="protein sequence ID" value="SDP48454.1"/>
    <property type="molecule type" value="Genomic_DNA"/>
</dbReference>
<evidence type="ECO:0000259" key="3">
    <source>
        <dbReference type="Pfam" id="PF21117"/>
    </source>
</evidence>
<dbReference type="InterPro" id="IPR049069">
    <property type="entry name" value="MRB1590-like_C"/>
</dbReference>
<protein>
    <submittedName>
        <fullName evidence="4">Predicted ATPase of the ABC class</fullName>
    </submittedName>
</protein>
<name>A0A1H0T3E4_9CLOT</name>
<dbReference type="InterPro" id="IPR046834">
    <property type="entry name" value="ABC_ATPase_C"/>
</dbReference>
<dbReference type="PANTHER" id="PTHR38149:SF1">
    <property type="entry name" value="ATPASE"/>
    <property type="match status" value="1"/>
</dbReference>
<dbReference type="Proteomes" id="UP000198597">
    <property type="component" value="Unassembled WGS sequence"/>
</dbReference>
<dbReference type="SUPFAM" id="SSF52540">
    <property type="entry name" value="P-loop containing nucleoside triphosphate hydrolases"/>
    <property type="match status" value="1"/>
</dbReference>
<dbReference type="Pfam" id="PF09818">
    <property type="entry name" value="ABC_ATPase"/>
    <property type="match status" value="1"/>
</dbReference>
<feature type="domain" description="ATPase of the ABC class C-terminal" evidence="1">
    <location>
        <begin position="170"/>
        <end position="441"/>
    </location>
</feature>
<dbReference type="RefSeq" id="WP_089969662.1">
    <property type="nucleotide sequence ID" value="NZ_FNJM01000006.1"/>
</dbReference>
<accession>A0A1H0T3E4</accession>
<evidence type="ECO:0000313" key="5">
    <source>
        <dbReference type="Proteomes" id="UP000198597"/>
    </source>
</evidence>
<evidence type="ECO:0000259" key="1">
    <source>
        <dbReference type="Pfam" id="PF09818"/>
    </source>
</evidence>
<evidence type="ECO:0000259" key="2">
    <source>
        <dbReference type="Pfam" id="PF20446"/>
    </source>
</evidence>
<feature type="domain" description="MRB1590-like C-terminal" evidence="3">
    <location>
        <begin position="466"/>
        <end position="566"/>
    </location>
</feature>
<dbReference type="Pfam" id="PF21117">
    <property type="entry name" value="MRB1590_C"/>
    <property type="match status" value="1"/>
</dbReference>
<proteinExistence type="predicted"/>
<dbReference type="AlphaFoldDB" id="A0A1H0T3E4"/>
<sequence length="566" mass="63144">MKNSEILKKDLDRIDGKSYRLYKELEGQYDFGNYTLSIDHVQGDPFASPSRVRVIVNQKFAGFPSELFNNKHKNIAVADYLTRQFYSNVNKCGEKAFGSGKSGLISISKCPQEILERTSVIIDNSKIEARFYVGFPARGRSVLSKELEKILYNVIPSIVDKTLIHKNINKEELINRVKLVEDQEFIRRELSSKGLVSFVANGSMLPRESGVSTKALKVGKVFLSPQNLEVEFNTPSRGIIKGMGIKKGITLIVGGGYHGKSTLLKALELGVYNHIEGDGREFVITDDSALKVRAEDSRCITKTDISLFISNLPNGKDTRGFCTENASGSTSQAANIVEGIESGAKLFLIDEDTSATNFMMRDDLMQKLVSKEKEPITPFIEIVKPIYEQMDISTIIVVGSSGDFFDIADCVIQMDNYQTKDVTKEAKELSKGHILERIKNRKLKIDINFNRVVKRGSIEEGPKGIKIKTIGVDTISINREDINLRAVEQIVDIEQLNAIGSMMKWAEKNLMGKELILKDISDKIIAEVCKGGLMSLDNVKGGTGSLAMPRKQELMAAYNRYRKLKI</sequence>
<dbReference type="InterPro" id="IPR046833">
    <property type="entry name" value="ABC_N"/>
</dbReference>
<gene>
    <name evidence="4" type="ORF">SAMN04488529_10644</name>
</gene>
<organism evidence="4 5">
    <name type="scientific">Clostridium gasigenes</name>
    <dbReference type="NCBI Taxonomy" id="94869"/>
    <lineage>
        <taxon>Bacteria</taxon>
        <taxon>Bacillati</taxon>
        <taxon>Bacillota</taxon>
        <taxon>Clostridia</taxon>
        <taxon>Eubacteriales</taxon>
        <taxon>Clostridiaceae</taxon>
        <taxon>Clostridium</taxon>
    </lineage>
</organism>
<dbReference type="Pfam" id="PF20446">
    <property type="entry name" value="ABC_N"/>
    <property type="match status" value="1"/>
</dbReference>
<dbReference type="InterPro" id="IPR027417">
    <property type="entry name" value="P-loop_NTPase"/>
</dbReference>
<dbReference type="STRING" id="94869.SAMN04488529_10644"/>
<keyword evidence="5" id="KW-1185">Reference proteome</keyword>